<evidence type="ECO:0000256" key="1">
    <source>
        <dbReference type="SAM" id="MobiDB-lite"/>
    </source>
</evidence>
<dbReference type="InterPro" id="IPR015889">
    <property type="entry name" value="Intradiol_dOase_core"/>
</dbReference>
<feature type="compositionally biased region" description="Pro residues" evidence="1">
    <location>
        <begin position="341"/>
        <end position="353"/>
    </location>
</feature>
<comment type="caution">
    <text evidence="4">The sequence shown here is derived from an EMBL/GenBank/DDBJ whole genome shotgun (WGS) entry which is preliminary data.</text>
</comment>
<evidence type="ECO:0000313" key="5">
    <source>
        <dbReference type="Proteomes" id="UP001301769"/>
    </source>
</evidence>
<keyword evidence="4" id="KW-0223">Dioxygenase</keyword>
<dbReference type="SUPFAM" id="SSF49482">
    <property type="entry name" value="Aromatic compound dioxygenase"/>
    <property type="match status" value="1"/>
</dbReference>
<keyword evidence="4" id="KW-0560">Oxidoreductase</keyword>
<gene>
    <name evidence="4" type="ORF">QBC37DRAFT_286482</name>
</gene>
<dbReference type="PANTHER" id="PTHR34315">
    <property type="match status" value="1"/>
</dbReference>
<dbReference type="Gene3D" id="2.60.130.10">
    <property type="entry name" value="Aromatic compound dioxygenase"/>
    <property type="match status" value="1"/>
</dbReference>
<feature type="domain" description="Intradiol ring-cleavage dioxygenases" evidence="3">
    <location>
        <begin position="118"/>
        <end position="230"/>
    </location>
</feature>
<accession>A0AAN6Y644</accession>
<evidence type="ECO:0000256" key="2">
    <source>
        <dbReference type="SAM" id="SignalP"/>
    </source>
</evidence>
<dbReference type="AlphaFoldDB" id="A0AAN6Y644"/>
<reference evidence="4" key="1">
    <citation type="journal article" date="2023" name="Mol. Phylogenet. Evol.">
        <title>Genome-scale phylogeny and comparative genomics of the fungal order Sordariales.</title>
        <authorList>
            <person name="Hensen N."/>
            <person name="Bonometti L."/>
            <person name="Westerberg I."/>
            <person name="Brannstrom I.O."/>
            <person name="Guillou S."/>
            <person name="Cros-Aarteil S."/>
            <person name="Calhoun S."/>
            <person name="Haridas S."/>
            <person name="Kuo A."/>
            <person name="Mondo S."/>
            <person name="Pangilinan J."/>
            <person name="Riley R."/>
            <person name="LaButti K."/>
            <person name="Andreopoulos B."/>
            <person name="Lipzen A."/>
            <person name="Chen C."/>
            <person name="Yan M."/>
            <person name="Daum C."/>
            <person name="Ng V."/>
            <person name="Clum A."/>
            <person name="Steindorff A."/>
            <person name="Ohm R.A."/>
            <person name="Martin F."/>
            <person name="Silar P."/>
            <person name="Natvig D.O."/>
            <person name="Lalanne C."/>
            <person name="Gautier V."/>
            <person name="Ament-Velasquez S.L."/>
            <person name="Kruys A."/>
            <person name="Hutchinson M.I."/>
            <person name="Powell A.J."/>
            <person name="Barry K."/>
            <person name="Miller A.N."/>
            <person name="Grigoriev I.V."/>
            <person name="Debuchy R."/>
            <person name="Gladieux P."/>
            <person name="Hiltunen Thoren M."/>
            <person name="Johannesson H."/>
        </authorList>
    </citation>
    <scope>NUCLEOTIDE SEQUENCE</scope>
    <source>
        <strain evidence="4">PSN293</strain>
    </source>
</reference>
<dbReference type="InterPro" id="IPR000627">
    <property type="entry name" value="Intradiol_dOase_C"/>
</dbReference>
<dbReference type="CDD" id="cd03457">
    <property type="entry name" value="intradiol_dioxygenase_like"/>
    <property type="match status" value="1"/>
</dbReference>
<sequence length="399" mass="42504">MHIPTILSTAFLAGLVATHPGHDHTQELKERAEFLAQNKNDLSHCADKLRARGVHASNIKRRNALTGNLLKKRGLDGREAFTPSIQKSHESLAEYTARTDPSVLFAGNASCVLSPEQIEGPYYVAGEYIRQDITDEEAGVPLAVDIQIVDMDTCLPIPDVYLEIWHCNSTGVYGGVVAQGNGNGAADMSNLNNTMFRGAQKTDKEGAVQFHTMFPGHYIGRTTHIHVAVHLNATAQPNGTLMDLTAAHVGQIYFDQELIDAVETQSPYTENTQALTTNAQDFLLQQAAAVSDPFMEYVFLGEQGDFAGGLMSWISFGINVTLAREMSAASTLYAEGGKANPAPPGGGFPPGGFPPGFTFPPGAFPPGFPTGGFPTAAPLPTTGGLPTADPLPTPSPLMN</sequence>
<dbReference type="Proteomes" id="UP001301769">
    <property type="component" value="Unassembled WGS sequence"/>
</dbReference>
<dbReference type="GO" id="GO:0008199">
    <property type="term" value="F:ferric iron binding"/>
    <property type="evidence" value="ECO:0007669"/>
    <property type="project" value="InterPro"/>
</dbReference>
<dbReference type="GO" id="GO:0016702">
    <property type="term" value="F:oxidoreductase activity, acting on single donors with incorporation of molecular oxygen, incorporation of two atoms of oxygen"/>
    <property type="evidence" value="ECO:0007669"/>
    <property type="project" value="InterPro"/>
</dbReference>
<feature type="region of interest" description="Disordered" evidence="1">
    <location>
        <begin position="340"/>
        <end position="399"/>
    </location>
</feature>
<name>A0AAN6Y644_9PEZI</name>
<dbReference type="PANTHER" id="PTHR34315:SF1">
    <property type="entry name" value="INTRADIOL RING-CLEAVAGE DIOXYGENASES DOMAIN-CONTAINING PROTEIN-RELATED"/>
    <property type="match status" value="1"/>
</dbReference>
<keyword evidence="2" id="KW-0732">Signal</keyword>
<keyword evidence="5" id="KW-1185">Reference proteome</keyword>
<feature type="compositionally biased region" description="Pro residues" evidence="1">
    <location>
        <begin position="389"/>
        <end position="399"/>
    </location>
</feature>
<evidence type="ECO:0000313" key="4">
    <source>
        <dbReference type="EMBL" id="KAK4213179.1"/>
    </source>
</evidence>
<dbReference type="Pfam" id="PF00775">
    <property type="entry name" value="Dioxygenase_C"/>
    <property type="match status" value="1"/>
</dbReference>
<protein>
    <submittedName>
        <fullName evidence="4">Intradiol ring-cleavage dioxygenase</fullName>
    </submittedName>
</protein>
<organism evidence="4 5">
    <name type="scientific">Rhypophila decipiens</name>
    <dbReference type="NCBI Taxonomy" id="261697"/>
    <lineage>
        <taxon>Eukaryota</taxon>
        <taxon>Fungi</taxon>
        <taxon>Dikarya</taxon>
        <taxon>Ascomycota</taxon>
        <taxon>Pezizomycotina</taxon>
        <taxon>Sordariomycetes</taxon>
        <taxon>Sordariomycetidae</taxon>
        <taxon>Sordariales</taxon>
        <taxon>Naviculisporaceae</taxon>
        <taxon>Rhypophila</taxon>
    </lineage>
</organism>
<feature type="signal peptide" evidence="2">
    <location>
        <begin position="1"/>
        <end position="18"/>
    </location>
</feature>
<proteinExistence type="predicted"/>
<dbReference type="EMBL" id="MU858113">
    <property type="protein sequence ID" value="KAK4213179.1"/>
    <property type="molecule type" value="Genomic_DNA"/>
</dbReference>
<evidence type="ECO:0000259" key="3">
    <source>
        <dbReference type="Pfam" id="PF00775"/>
    </source>
</evidence>
<feature type="chain" id="PRO_5043008354" evidence="2">
    <location>
        <begin position="19"/>
        <end position="399"/>
    </location>
</feature>
<reference evidence="4" key="2">
    <citation type="submission" date="2023-05" db="EMBL/GenBank/DDBJ databases">
        <authorList>
            <consortium name="Lawrence Berkeley National Laboratory"/>
            <person name="Steindorff A."/>
            <person name="Hensen N."/>
            <person name="Bonometti L."/>
            <person name="Westerberg I."/>
            <person name="Brannstrom I.O."/>
            <person name="Guillou S."/>
            <person name="Cros-Aarteil S."/>
            <person name="Calhoun S."/>
            <person name="Haridas S."/>
            <person name="Kuo A."/>
            <person name="Mondo S."/>
            <person name="Pangilinan J."/>
            <person name="Riley R."/>
            <person name="Labutti K."/>
            <person name="Andreopoulos B."/>
            <person name="Lipzen A."/>
            <person name="Chen C."/>
            <person name="Yanf M."/>
            <person name="Daum C."/>
            <person name="Ng V."/>
            <person name="Clum A."/>
            <person name="Ohm R."/>
            <person name="Martin F."/>
            <person name="Silar P."/>
            <person name="Natvig D."/>
            <person name="Lalanne C."/>
            <person name="Gautier V."/>
            <person name="Ament-Velasquez S.L."/>
            <person name="Kruys A."/>
            <person name="Hutchinson M.I."/>
            <person name="Powell A.J."/>
            <person name="Barry K."/>
            <person name="Miller A.N."/>
            <person name="Grigoriev I.V."/>
            <person name="Debuchy R."/>
            <person name="Gladieux P."/>
            <person name="Thoren M.H."/>
            <person name="Johannesson H."/>
        </authorList>
    </citation>
    <scope>NUCLEOTIDE SEQUENCE</scope>
    <source>
        <strain evidence="4">PSN293</strain>
    </source>
</reference>